<accession>A0A239JPH6</accession>
<dbReference type="AlphaFoldDB" id="A0A239JPH6"/>
<dbReference type="OrthoDB" id="9809364at2"/>
<feature type="domain" description="LysM" evidence="7">
    <location>
        <begin position="712"/>
        <end position="756"/>
    </location>
</feature>
<dbReference type="InterPro" id="IPR011990">
    <property type="entry name" value="TPR-like_helical_dom_sf"/>
</dbReference>
<dbReference type="Gene3D" id="3.10.350.10">
    <property type="entry name" value="LysM domain"/>
    <property type="match status" value="1"/>
</dbReference>
<dbReference type="InterPro" id="IPR019734">
    <property type="entry name" value="TPR_rpt"/>
</dbReference>
<dbReference type="InterPro" id="IPR011659">
    <property type="entry name" value="WD40"/>
</dbReference>
<comment type="subcellular location">
    <subcellularLocation>
        <location evidence="1">Cell outer membrane</location>
    </subcellularLocation>
</comment>
<evidence type="ECO:0000256" key="5">
    <source>
        <dbReference type="PROSITE-ProRule" id="PRU00473"/>
    </source>
</evidence>
<dbReference type="CDD" id="cd07185">
    <property type="entry name" value="OmpA_C-like"/>
    <property type="match status" value="1"/>
</dbReference>
<feature type="repeat" description="TPR" evidence="4">
    <location>
        <begin position="14"/>
        <end position="47"/>
    </location>
</feature>
<keyword evidence="9" id="KW-1185">Reference proteome</keyword>
<organism evidence="8 9">
    <name type="scientific">Ekhidna lutea</name>
    <dbReference type="NCBI Taxonomy" id="447679"/>
    <lineage>
        <taxon>Bacteria</taxon>
        <taxon>Pseudomonadati</taxon>
        <taxon>Bacteroidota</taxon>
        <taxon>Cytophagia</taxon>
        <taxon>Cytophagales</taxon>
        <taxon>Reichenbachiellaceae</taxon>
        <taxon>Ekhidna</taxon>
    </lineage>
</organism>
<dbReference type="PANTHER" id="PTHR30329">
    <property type="entry name" value="STATOR ELEMENT OF FLAGELLAR MOTOR COMPLEX"/>
    <property type="match status" value="1"/>
</dbReference>
<dbReference type="Gene3D" id="1.25.40.10">
    <property type="entry name" value="Tetratricopeptide repeat domain"/>
    <property type="match status" value="1"/>
</dbReference>
<dbReference type="InterPro" id="IPR006664">
    <property type="entry name" value="OMP_bac"/>
</dbReference>
<dbReference type="Gene3D" id="3.30.1330.60">
    <property type="entry name" value="OmpA-like domain"/>
    <property type="match status" value="1"/>
</dbReference>
<evidence type="ECO:0000313" key="8">
    <source>
        <dbReference type="EMBL" id="SNT07452.1"/>
    </source>
</evidence>
<dbReference type="Pfam" id="PF01476">
    <property type="entry name" value="LysM"/>
    <property type="match status" value="1"/>
</dbReference>
<evidence type="ECO:0000313" key="9">
    <source>
        <dbReference type="Proteomes" id="UP000198393"/>
    </source>
</evidence>
<dbReference type="PROSITE" id="PS51123">
    <property type="entry name" value="OMPA_2"/>
    <property type="match status" value="1"/>
</dbReference>
<feature type="domain" description="OmpA-like" evidence="6">
    <location>
        <begin position="520"/>
        <end position="637"/>
    </location>
</feature>
<dbReference type="InterPro" id="IPR036779">
    <property type="entry name" value="LysM_dom_sf"/>
</dbReference>
<dbReference type="GO" id="GO:0009279">
    <property type="term" value="C:cell outer membrane"/>
    <property type="evidence" value="ECO:0007669"/>
    <property type="project" value="UniProtKB-SubCell"/>
</dbReference>
<dbReference type="EMBL" id="FZPD01000003">
    <property type="protein sequence ID" value="SNT07452.1"/>
    <property type="molecule type" value="Genomic_DNA"/>
</dbReference>
<proteinExistence type="predicted"/>
<dbReference type="CDD" id="cd00118">
    <property type="entry name" value="LysM"/>
    <property type="match status" value="1"/>
</dbReference>
<protein>
    <submittedName>
        <fullName evidence="8">WD40-like Beta Propeller Repeat</fullName>
    </submittedName>
</protein>
<dbReference type="InterPro" id="IPR036737">
    <property type="entry name" value="OmpA-like_sf"/>
</dbReference>
<keyword evidence="4" id="KW-0802">TPR repeat</keyword>
<keyword evidence="2 5" id="KW-0472">Membrane</keyword>
<evidence type="ECO:0000256" key="2">
    <source>
        <dbReference type="ARBA" id="ARBA00023136"/>
    </source>
</evidence>
<dbReference type="SUPFAM" id="SSF54106">
    <property type="entry name" value="LysM domain"/>
    <property type="match status" value="1"/>
</dbReference>
<dbReference type="Pfam" id="PF00691">
    <property type="entry name" value="OmpA"/>
    <property type="match status" value="1"/>
</dbReference>
<dbReference type="InterPro" id="IPR018392">
    <property type="entry name" value="LysM"/>
</dbReference>
<dbReference type="InterPro" id="IPR050330">
    <property type="entry name" value="Bact_OuterMem_StrucFunc"/>
</dbReference>
<dbReference type="SUPFAM" id="SSF48452">
    <property type="entry name" value="TPR-like"/>
    <property type="match status" value="1"/>
</dbReference>
<dbReference type="Proteomes" id="UP000198393">
    <property type="component" value="Unassembled WGS sequence"/>
</dbReference>
<evidence type="ECO:0000259" key="7">
    <source>
        <dbReference type="PROSITE" id="PS51782"/>
    </source>
</evidence>
<name>A0A239JPH6_EKHLU</name>
<sequence>MSLTVSLGGFTQSMNQLKTIADQYYEAGEFSEAMDFYQHILEMKPGQKQTCFKLAMSAYNSLKYQEAKFHFQELLVDDYFNAEAIYYYGVLLKMESAYQKADSVFQKLLKQIDNQDELYDITKLQKEGCQLGLRQSLTNNNRNFRKMYGINTDGNDFGAIKYTDDQIVLSTSSKTKKKQYLDNQYGGLLPNVVSFDLGDSTVTPNKAFSILNSPWSEATGSFSKDGKAFYFTHCDQNKPCKIVKSLYVDGKWSQAQPLDENINREGFHSKQPSISVTGDTLFFSSDRPGGIGGMDIWMSIKASESEWMVPINMGAAINTHANEITPYYSSAFGGLVFSSNGQAGYGGYDYYLAKGISFYSPQIYNLGPPFNSPFDDTYFHPGFASSNRSGDFDIYTYDFQGEIELLKSFLTEEALIQMVQLVTNSLSLETFRIEDFKSYELFDPTRQLEVVTKSKHLHRNIIGSAEPGSIARLRISNEIEIATLVDKKGEFEFRLLPDTISKFHVKVNQEEVESSVLGLSYFYYEYEFEKIYFDFNSDQLRSESKETLKDLLGQFDIENILLVDIHTHADHIGSAAYNFELSERRGIAAMNELRMLGIPPQQMRVFANGEGNPLSISDSWYSRLFNRRAELRVYTKEPVTFSHPEIFLLKKDISLDKASEILAISPSKLKEWNGLTSQLLKEGHVLRVFDPKHTTPNLRYIIPESDLDKTYLNYIVKQGDTVASIANKFGAIEEIIIEINQIKEALSPGEEIVIYL</sequence>
<dbReference type="PANTHER" id="PTHR30329:SF21">
    <property type="entry name" value="LIPOPROTEIN YIAD-RELATED"/>
    <property type="match status" value="1"/>
</dbReference>
<dbReference type="Pfam" id="PF07676">
    <property type="entry name" value="PD40"/>
    <property type="match status" value="1"/>
</dbReference>
<dbReference type="PROSITE" id="PS51782">
    <property type="entry name" value="LYSM"/>
    <property type="match status" value="1"/>
</dbReference>
<dbReference type="SUPFAM" id="SSF82171">
    <property type="entry name" value="DPP6 N-terminal domain-like"/>
    <property type="match status" value="1"/>
</dbReference>
<gene>
    <name evidence="8" type="ORF">SAMN05421640_2271</name>
</gene>
<evidence type="ECO:0000256" key="4">
    <source>
        <dbReference type="PROSITE-ProRule" id="PRU00339"/>
    </source>
</evidence>
<dbReference type="PRINTS" id="PR01021">
    <property type="entry name" value="OMPADOMAIN"/>
</dbReference>
<dbReference type="InterPro" id="IPR006665">
    <property type="entry name" value="OmpA-like"/>
</dbReference>
<evidence type="ECO:0000256" key="3">
    <source>
        <dbReference type="ARBA" id="ARBA00023237"/>
    </source>
</evidence>
<dbReference type="PROSITE" id="PS50005">
    <property type="entry name" value="TPR"/>
    <property type="match status" value="1"/>
</dbReference>
<keyword evidence="3" id="KW-0998">Cell outer membrane</keyword>
<evidence type="ECO:0000259" key="6">
    <source>
        <dbReference type="PROSITE" id="PS51123"/>
    </source>
</evidence>
<evidence type="ECO:0000256" key="1">
    <source>
        <dbReference type="ARBA" id="ARBA00004442"/>
    </source>
</evidence>
<dbReference type="SUPFAM" id="SSF103088">
    <property type="entry name" value="OmpA-like"/>
    <property type="match status" value="1"/>
</dbReference>
<reference evidence="8 9" key="1">
    <citation type="submission" date="2017-06" db="EMBL/GenBank/DDBJ databases">
        <authorList>
            <person name="Kim H.J."/>
            <person name="Triplett B.A."/>
        </authorList>
    </citation>
    <scope>NUCLEOTIDE SEQUENCE [LARGE SCALE GENOMIC DNA]</scope>
    <source>
        <strain evidence="8 9">DSM 19307</strain>
    </source>
</reference>